<feature type="transmembrane region" description="Helical" evidence="6">
    <location>
        <begin position="55"/>
        <end position="77"/>
    </location>
</feature>
<dbReference type="Proteomes" id="UP001500571">
    <property type="component" value="Unassembled WGS sequence"/>
</dbReference>
<feature type="transmembrane region" description="Helical" evidence="6">
    <location>
        <begin position="26"/>
        <end position="43"/>
    </location>
</feature>
<evidence type="ECO:0000256" key="4">
    <source>
        <dbReference type="ARBA" id="ARBA00022989"/>
    </source>
</evidence>
<evidence type="ECO:0000256" key="2">
    <source>
        <dbReference type="ARBA" id="ARBA00022475"/>
    </source>
</evidence>
<dbReference type="InterPro" id="IPR052053">
    <property type="entry name" value="IM_YidH-like"/>
</dbReference>
<organism evidence="8 9">
    <name type="scientific">Nocardioides panacihumi</name>
    <dbReference type="NCBI Taxonomy" id="400774"/>
    <lineage>
        <taxon>Bacteria</taxon>
        <taxon>Bacillati</taxon>
        <taxon>Actinomycetota</taxon>
        <taxon>Actinomycetes</taxon>
        <taxon>Propionibacteriales</taxon>
        <taxon>Nocardioidaceae</taxon>
        <taxon>Nocardioides</taxon>
    </lineage>
</organism>
<feature type="domain" description="DUF202" evidence="7">
    <location>
        <begin position="17"/>
        <end position="84"/>
    </location>
</feature>
<keyword evidence="2" id="KW-1003">Cell membrane</keyword>
<dbReference type="RefSeq" id="WP_344044404.1">
    <property type="nucleotide sequence ID" value="NZ_BAAAPB010000001.1"/>
</dbReference>
<gene>
    <name evidence="8" type="ORF">GCM10009798_17780</name>
</gene>
<keyword evidence="3 6" id="KW-0812">Transmembrane</keyword>
<keyword evidence="9" id="KW-1185">Reference proteome</keyword>
<comment type="caution">
    <text evidence="8">The sequence shown here is derived from an EMBL/GenBank/DDBJ whole genome shotgun (WGS) entry which is preliminary data.</text>
</comment>
<dbReference type="EMBL" id="BAAAPB010000001">
    <property type="protein sequence ID" value="GAA1958592.1"/>
    <property type="molecule type" value="Genomic_DNA"/>
</dbReference>
<comment type="subcellular location">
    <subcellularLocation>
        <location evidence="1">Cell membrane</location>
        <topology evidence="1">Multi-pass membrane protein</topology>
    </subcellularLocation>
</comment>
<dbReference type="PANTHER" id="PTHR34187">
    <property type="entry name" value="FGR18P"/>
    <property type="match status" value="1"/>
</dbReference>
<keyword evidence="4 6" id="KW-1133">Transmembrane helix</keyword>
<sequence length="119" mass="12197">MSAAPAGLAAEEEPDYRFTLANERTFLAWIRTALALVAGGVAVGQVSATGDTGRVLVVLLAITCLVTALVLAFGAPAHWRRSQAAIRRGLPLPGTRLIAVLVLAVVVLAAAGTALLLVT</sequence>
<dbReference type="Pfam" id="PF02656">
    <property type="entry name" value="DUF202"/>
    <property type="match status" value="1"/>
</dbReference>
<evidence type="ECO:0000313" key="9">
    <source>
        <dbReference type="Proteomes" id="UP001500571"/>
    </source>
</evidence>
<name>A0ABN2QV01_9ACTN</name>
<evidence type="ECO:0000313" key="8">
    <source>
        <dbReference type="EMBL" id="GAA1958592.1"/>
    </source>
</evidence>
<evidence type="ECO:0000256" key="5">
    <source>
        <dbReference type="ARBA" id="ARBA00023136"/>
    </source>
</evidence>
<evidence type="ECO:0000256" key="1">
    <source>
        <dbReference type="ARBA" id="ARBA00004651"/>
    </source>
</evidence>
<feature type="transmembrane region" description="Helical" evidence="6">
    <location>
        <begin position="97"/>
        <end position="118"/>
    </location>
</feature>
<evidence type="ECO:0000259" key="7">
    <source>
        <dbReference type="Pfam" id="PF02656"/>
    </source>
</evidence>
<accession>A0ABN2QV01</accession>
<evidence type="ECO:0000256" key="6">
    <source>
        <dbReference type="SAM" id="Phobius"/>
    </source>
</evidence>
<dbReference type="InterPro" id="IPR003807">
    <property type="entry name" value="DUF202"/>
</dbReference>
<protein>
    <recommendedName>
        <fullName evidence="7">DUF202 domain-containing protein</fullName>
    </recommendedName>
</protein>
<evidence type="ECO:0000256" key="3">
    <source>
        <dbReference type="ARBA" id="ARBA00022692"/>
    </source>
</evidence>
<reference evidence="8 9" key="1">
    <citation type="journal article" date="2019" name="Int. J. Syst. Evol. Microbiol.">
        <title>The Global Catalogue of Microorganisms (GCM) 10K type strain sequencing project: providing services to taxonomists for standard genome sequencing and annotation.</title>
        <authorList>
            <consortium name="The Broad Institute Genomics Platform"/>
            <consortium name="The Broad Institute Genome Sequencing Center for Infectious Disease"/>
            <person name="Wu L."/>
            <person name="Ma J."/>
        </authorList>
    </citation>
    <scope>NUCLEOTIDE SEQUENCE [LARGE SCALE GENOMIC DNA]</scope>
    <source>
        <strain evidence="8 9">JCM 15309</strain>
    </source>
</reference>
<dbReference type="PANTHER" id="PTHR34187:SF2">
    <property type="entry name" value="DUF202 DOMAIN-CONTAINING PROTEIN"/>
    <property type="match status" value="1"/>
</dbReference>
<keyword evidence="5 6" id="KW-0472">Membrane</keyword>
<proteinExistence type="predicted"/>